<evidence type="ECO:0000256" key="8">
    <source>
        <dbReference type="SAM" id="SignalP"/>
    </source>
</evidence>
<evidence type="ECO:0000256" key="6">
    <source>
        <dbReference type="ARBA" id="ARBA00023246"/>
    </source>
</evidence>
<comment type="caution">
    <text evidence="10">The sequence shown here is derived from an EMBL/GenBank/DDBJ whole genome shotgun (WGS) entry which is preliminary data.</text>
</comment>
<keyword evidence="6" id="KW-0497">Mitogen</keyword>
<feature type="signal peptide" evidence="8">
    <location>
        <begin position="1"/>
        <end position="19"/>
    </location>
</feature>
<dbReference type="PROSITE" id="PS50278">
    <property type="entry name" value="PDGF_2"/>
    <property type="match status" value="1"/>
</dbReference>
<comment type="similarity">
    <text evidence="2 7">Belongs to the PDGF/VEGF growth factor family.</text>
</comment>
<dbReference type="SUPFAM" id="SSF57501">
    <property type="entry name" value="Cystine-knot cytokines"/>
    <property type="match status" value="1"/>
</dbReference>
<dbReference type="AlphaFoldDB" id="A0ABD1F4K2"/>
<gene>
    <name evidence="10" type="ORF">ABEB36_003879</name>
</gene>
<dbReference type="InterPro" id="IPR000072">
    <property type="entry name" value="PDGF/VEGF_dom"/>
</dbReference>
<dbReference type="InterPro" id="IPR029034">
    <property type="entry name" value="Cystine-knot_cytokine"/>
</dbReference>
<dbReference type="Pfam" id="PF00341">
    <property type="entry name" value="PDGF"/>
    <property type="match status" value="1"/>
</dbReference>
<dbReference type="EMBL" id="JBDJPC010000003">
    <property type="protein sequence ID" value="KAL1509083.1"/>
    <property type="molecule type" value="Genomic_DNA"/>
</dbReference>
<evidence type="ECO:0000256" key="2">
    <source>
        <dbReference type="ARBA" id="ARBA00006686"/>
    </source>
</evidence>
<keyword evidence="11" id="KW-1185">Reference proteome</keyword>
<dbReference type="InterPro" id="IPR004153">
    <property type="entry name" value="CXCXC_repeat"/>
</dbReference>
<dbReference type="GO" id="GO:0051781">
    <property type="term" value="P:positive regulation of cell division"/>
    <property type="evidence" value="ECO:0007669"/>
    <property type="project" value="UniProtKB-KW"/>
</dbReference>
<dbReference type="PANTHER" id="PTHR11633">
    <property type="entry name" value="PLATELET-DERIVED GROWTH FACTOR"/>
    <property type="match status" value="1"/>
</dbReference>
<accession>A0ABD1F4K2</accession>
<evidence type="ECO:0000256" key="3">
    <source>
        <dbReference type="ARBA" id="ARBA00022525"/>
    </source>
</evidence>
<evidence type="ECO:0000256" key="7">
    <source>
        <dbReference type="RuleBase" id="RU003818"/>
    </source>
</evidence>
<keyword evidence="3" id="KW-0964">Secreted</keyword>
<dbReference type="Gene3D" id="2.10.90.10">
    <property type="entry name" value="Cystine-knot cytokines"/>
    <property type="match status" value="1"/>
</dbReference>
<dbReference type="Proteomes" id="UP001566132">
    <property type="component" value="Unassembled WGS sequence"/>
</dbReference>
<keyword evidence="4 8" id="KW-0732">Signal</keyword>
<evidence type="ECO:0000313" key="10">
    <source>
        <dbReference type="EMBL" id="KAL1509083.1"/>
    </source>
</evidence>
<organism evidence="10 11">
    <name type="scientific">Hypothenemus hampei</name>
    <name type="common">Coffee berry borer</name>
    <dbReference type="NCBI Taxonomy" id="57062"/>
    <lineage>
        <taxon>Eukaryota</taxon>
        <taxon>Metazoa</taxon>
        <taxon>Ecdysozoa</taxon>
        <taxon>Arthropoda</taxon>
        <taxon>Hexapoda</taxon>
        <taxon>Insecta</taxon>
        <taxon>Pterygota</taxon>
        <taxon>Neoptera</taxon>
        <taxon>Endopterygota</taxon>
        <taxon>Coleoptera</taxon>
        <taxon>Polyphaga</taxon>
        <taxon>Cucujiformia</taxon>
        <taxon>Curculionidae</taxon>
        <taxon>Scolytinae</taxon>
        <taxon>Hypothenemus</taxon>
    </lineage>
</organism>
<evidence type="ECO:0000256" key="1">
    <source>
        <dbReference type="ARBA" id="ARBA00004613"/>
    </source>
</evidence>
<sequence>MKSFVNVFLFLILWISVCCEEQDEIKKVQIRGLYNGGLSYANDFQFPSRPGGFSYLGPPGHHHHHHTHHYHSFEGSEVLEDSNTNSSLIPLDFVMSISDYSVNDLLLNVIDDGPVDEHKPSLILTRFGGSDSNGTERNGAQFARPAKCIPELQTVRIIESKDPNVFYVPECTRVERCGGCCSHVLLACQPIETETVTFTIMKTEYTGNRRLKYIGKEPVFVERHRKCKCGCKIKAEDCTEYQEYNESECRCVCKNIDEEKKCYSNGYKKLWNPDQCACQCREVVPCSTGFQFDYNECRCIQNLLKRRYVLTGSRKEQPQDPAQENN</sequence>
<evidence type="ECO:0000313" key="11">
    <source>
        <dbReference type="Proteomes" id="UP001566132"/>
    </source>
</evidence>
<feature type="domain" description="Platelet-derived growth factor (PDGF) family profile" evidence="9">
    <location>
        <begin position="166"/>
        <end position="234"/>
    </location>
</feature>
<evidence type="ECO:0000256" key="4">
    <source>
        <dbReference type="ARBA" id="ARBA00022729"/>
    </source>
</evidence>
<feature type="chain" id="PRO_5044875992" description="Platelet-derived growth factor (PDGF) family profile domain-containing protein" evidence="8">
    <location>
        <begin position="20"/>
        <end position="326"/>
    </location>
</feature>
<evidence type="ECO:0000259" key="9">
    <source>
        <dbReference type="PROSITE" id="PS50278"/>
    </source>
</evidence>
<protein>
    <recommendedName>
        <fullName evidence="9">Platelet-derived growth factor (PDGF) family profile domain-containing protein</fullName>
    </recommendedName>
</protein>
<proteinExistence type="inferred from homology"/>
<dbReference type="Pfam" id="PF03128">
    <property type="entry name" value="CXCXC"/>
    <property type="match status" value="1"/>
</dbReference>
<evidence type="ECO:0000256" key="5">
    <source>
        <dbReference type="ARBA" id="ARBA00023030"/>
    </source>
</evidence>
<comment type="subcellular location">
    <subcellularLocation>
        <location evidence="1">Secreted</location>
    </subcellularLocation>
</comment>
<keyword evidence="5 7" id="KW-0339">Growth factor</keyword>
<reference evidence="10 11" key="1">
    <citation type="submission" date="2024-05" db="EMBL/GenBank/DDBJ databases">
        <title>Genetic variation in Jamaican populations of the coffee berry borer (Hypothenemus hampei).</title>
        <authorList>
            <person name="Errbii M."/>
            <person name="Myrie A."/>
        </authorList>
    </citation>
    <scope>NUCLEOTIDE SEQUENCE [LARGE SCALE GENOMIC DNA]</scope>
    <source>
        <strain evidence="10">JA-Hopewell-2020-01-JO</strain>
        <tissue evidence="10">Whole body</tissue>
    </source>
</reference>
<dbReference type="GO" id="GO:0008083">
    <property type="term" value="F:growth factor activity"/>
    <property type="evidence" value="ECO:0007669"/>
    <property type="project" value="UniProtKB-KW"/>
</dbReference>
<dbReference type="SMART" id="SM00141">
    <property type="entry name" value="PDGF"/>
    <property type="match status" value="1"/>
</dbReference>
<dbReference type="PANTHER" id="PTHR11633:SF1">
    <property type="entry name" value="LD28763P"/>
    <property type="match status" value="1"/>
</dbReference>
<name>A0ABD1F4K2_HYPHA</name>